<dbReference type="eggNOG" id="COG1894">
    <property type="taxonomic scope" value="Bacteria"/>
</dbReference>
<dbReference type="SUPFAM" id="SSF54862">
    <property type="entry name" value="4Fe-4S ferredoxins"/>
    <property type="match status" value="1"/>
</dbReference>
<dbReference type="CDD" id="cd02980">
    <property type="entry name" value="TRX_Fd_family"/>
    <property type="match status" value="1"/>
</dbReference>
<dbReference type="InterPro" id="IPR037225">
    <property type="entry name" value="Nuo51_FMN-bd_sf"/>
</dbReference>
<dbReference type="Gene3D" id="3.40.30.10">
    <property type="entry name" value="Glutaredoxin"/>
    <property type="match status" value="1"/>
</dbReference>
<dbReference type="InterPro" id="IPR019575">
    <property type="entry name" value="Nuop51_4Fe4S-bd"/>
</dbReference>
<keyword evidence="8" id="KW-1185">Reference proteome</keyword>
<dbReference type="SUPFAM" id="SSF52833">
    <property type="entry name" value="Thioredoxin-like"/>
    <property type="match status" value="1"/>
</dbReference>
<keyword evidence="5" id="KW-0411">Iron-sulfur</keyword>
<comment type="similarity">
    <text evidence="1">Belongs to the complex I 51 kDa subunit family.</text>
</comment>
<accession>C0GES0</accession>
<dbReference type="InterPro" id="IPR037207">
    <property type="entry name" value="Nuop51_4Fe4S-bd_sf"/>
</dbReference>
<dbReference type="Gene3D" id="3.40.50.11540">
    <property type="entry name" value="NADH-ubiquinone oxidoreductase 51kDa subunit"/>
    <property type="match status" value="1"/>
</dbReference>
<proteinExistence type="inferred from homology"/>
<dbReference type="InterPro" id="IPR017900">
    <property type="entry name" value="4Fe4S_Fe_S_CS"/>
</dbReference>
<dbReference type="GO" id="GO:0046872">
    <property type="term" value="F:metal ion binding"/>
    <property type="evidence" value="ECO:0007669"/>
    <property type="project" value="UniProtKB-KW"/>
</dbReference>
<dbReference type="Gene3D" id="1.20.1440.230">
    <property type="entry name" value="NADH-ubiquinone oxidoreductase 51kDa subunit, iron-sulphur binding domain"/>
    <property type="match status" value="1"/>
</dbReference>
<evidence type="ECO:0000256" key="2">
    <source>
        <dbReference type="ARBA" id="ARBA00022485"/>
    </source>
</evidence>
<dbReference type="SMART" id="SM00928">
    <property type="entry name" value="NADH_4Fe-4S"/>
    <property type="match status" value="1"/>
</dbReference>
<keyword evidence="7" id="KW-0560">Oxidoreductase</keyword>
<keyword evidence="3" id="KW-0479">Metal-binding</keyword>
<evidence type="ECO:0000256" key="3">
    <source>
        <dbReference type="ARBA" id="ARBA00022723"/>
    </source>
</evidence>
<sequence>MTKFELLRAEAKQRIDEKQGTTLVCVGVATCSMASGALKVKDAFISEIQRKELDARVMEVGCMGHCYAEPLVLIKKPGFPALLYGKLDEDLVERLVEDFLANDDPCFDFALAAIEPNDSFPTLADFPRGFYEEKLILEQCGFINPEDIDHYLAVEGYRGLVGALDKSSAAVIEEVKSARLRGRGGAGFPAGVKWEKCSQQDDKEKYVVCNADEGDPGAFMDRAILESNPHLVLEGMAICGYAVGASKGYIYVRAEYPKATSRLRIAISQAKEKGLLGKNILGSDFSFDIEIFEGSGAFVCGEGTALINSMAGNMGIPETRPPRMAVSGLYGKPTVLNNVKTFAYVPGIVKNGAHWFRQKGTEQNPGTAVFALVGKIKNSGLVEVPMGTTLRRLIYDVGEGIPNDKKFKAVQIGGPSGGCLPEDALDIPIDFDSLHDAGAIMGSGGIVVLDENDCMVTVARYFLEFTQHESCGKCTFCRLGTKHMLDILTAITQGKGSLSDLDLLLELAEDVRDGSLCNLGGTAPNPVLTTLRYFRDEYEAHLEEGRCPARMCKDLIAYYIVPQKCSKLCSACVGSCPTEAIYTREDGIKAITQDKCVKCDNCLKACPPEYDAVEKLSPPVLPGEKGSEKK</sequence>
<reference evidence="7 8" key="1">
    <citation type="submission" date="2009-02" db="EMBL/GenBank/DDBJ databases">
        <title>Sequencing of the draft genome and assembly of Dethiobacter alkaliphilus AHT 1.</title>
        <authorList>
            <consortium name="US DOE Joint Genome Institute (JGI-PGF)"/>
            <person name="Lucas S."/>
            <person name="Copeland A."/>
            <person name="Lapidus A."/>
            <person name="Glavina del Rio T."/>
            <person name="Dalin E."/>
            <person name="Tice H."/>
            <person name="Bruce D."/>
            <person name="Goodwin L."/>
            <person name="Pitluck S."/>
            <person name="Larimer F."/>
            <person name="Land M.L."/>
            <person name="Hauser L."/>
            <person name="Muyzer G."/>
        </authorList>
    </citation>
    <scope>NUCLEOTIDE SEQUENCE [LARGE SCALE GENOMIC DNA]</scope>
    <source>
        <strain evidence="7 8">AHT 1</strain>
    </source>
</reference>
<name>C0GES0_DETAL</name>
<evidence type="ECO:0000256" key="1">
    <source>
        <dbReference type="ARBA" id="ARBA00007523"/>
    </source>
</evidence>
<dbReference type="GO" id="GO:0051539">
    <property type="term" value="F:4 iron, 4 sulfur cluster binding"/>
    <property type="evidence" value="ECO:0007669"/>
    <property type="project" value="UniProtKB-KW"/>
</dbReference>
<dbReference type="InterPro" id="IPR036249">
    <property type="entry name" value="Thioredoxin-like_sf"/>
</dbReference>
<dbReference type="PROSITE" id="PS00198">
    <property type="entry name" value="4FE4S_FER_1"/>
    <property type="match status" value="1"/>
</dbReference>
<dbReference type="OrthoDB" id="9767754at2"/>
<organism evidence="7 8">
    <name type="scientific">Dethiobacter alkaliphilus AHT 1</name>
    <dbReference type="NCBI Taxonomy" id="555088"/>
    <lineage>
        <taxon>Bacteria</taxon>
        <taxon>Bacillati</taxon>
        <taxon>Bacillota</taxon>
        <taxon>Dethiobacteria</taxon>
        <taxon>Dethiobacterales</taxon>
        <taxon>Dethiobacteraceae</taxon>
        <taxon>Dethiobacter</taxon>
    </lineage>
</organism>
<dbReference type="PROSITE" id="PS51379">
    <property type="entry name" value="4FE4S_FER_2"/>
    <property type="match status" value="2"/>
</dbReference>
<feature type="domain" description="4Fe-4S ferredoxin-type" evidence="6">
    <location>
        <begin position="556"/>
        <end position="586"/>
    </location>
</feature>
<keyword evidence="2" id="KW-0004">4Fe-4S</keyword>
<dbReference type="InterPro" id="IPR011538">
    <property type="entry name" value="Nuo51_FMN-bd"/>
</dbReference>
<evidence type="ECO:0000259" key="6">
    <source>
        <dbReference type="PROSITE" id="PS51379"/>
    </source>
</evidence>
<dbReference type="EMBL" id="ACJM01000004">
    <property type="protein sequence ID" value="EEG78102.1"/>
    <property type="molecule type" value="Genomic_DNA"/>
</dbReference>
<protein>
    <submittedName>
        <fullName evidence="7">NADH dehydrogenase (Quinone)</fullName>
        <ecNumber evidence="7">1.6.99.5</ecNumber>
    </submittedName>
</protein>
<dbReference type="Pfam" id="PF10589">
    <property type="entry name" value="NADH_4Fe-4S"/>
    <property type="match status" value="1"/>
</dbReference>
<dbReference type="Gene3D" id="3.10.20.600">
    <property type="match status" value="1"/>
</dbReference>
<dbReference type="STRING" id="555088.DealDRAFT_0979"/>
<gene>
    <name evidence="7" type="ORF">DealDRAFT_0979</name>
</gene>
<feature type="domain" description="4Fe-4S ferredoxin-type" evidence="6">
    <location>
        <begin position="587"/>
        <end position="619"/>
    </location>
</feature>
<dbReference type="FunFam" id="3.40.50.11540:FF:000001">
    <property type="entry name" value="NADH dehydrogenase [ubiquinone] flavoprotein 1, mitochondrial"/>
    <property type="match status" value="1"/>
</dbReference>
<evidence type="ECO:0000256" key="4">
    <source>
        <dbReference type="ARBA" id="ARBA00023004"/>
    </source>
</evidence>
<dbReference type="InterPro" id="IPR017896">
    <property type="entry name" value="4Fe4S_Fe-S-bd"/>
</dbReference>
<dbReference type="RefSeq" id="WP_008515406.1">
    <property type="nucleotide sequence ID" value="NZ_ACJM01000004.1"/>
</dbReference>
<dbReference type="Gene3D" id="3.30.70.20">
    <property type="match status" value="1"/>
</dbReference>
<dbReference type="Pfam" id="PF13237">
    <property type="entry name" value="Fer4_10"/>
    <property type="match status" value="1"/>
</dbReference>
<dbReference type="SUPFAM" id="SSF142019">
    <property type="entry name" value="Nqo1 FMN-binding domain-like"/>
    <property type="match status" value="1"/>
</dbReference>
<dbReference type="AlphaFoldDB" id="C0GES0"/>
<comment type="caution">
    <text evidence="7">The sequence shown here is derived from an EMBL/GenBank/DDBJ whole genome shotgun (WGS) entry which is preliminary data.</text>
</comment>
<dbReference type="GO" id="GO:0016491">
    <property type="term" value="F:oxidoreductase activity"/>
    <property type="evidence" value="ECO:0007669"/>
    <property type="project" value="UniProtKB-KW"/>
</dbReference>
<dbReference type="EC" id="1.6.99.5" evidence="7"/>
<evidence type="ECO:0000313" key="8">
    <source>
        <dbReference type="Proteomes" id="UP000006443"/>
    </source>
</evidence>
<dbReference type="Gene3D" id="6.10.250.1450">
    <property type="match status" value="1"/>
</dbReference>
<evidence type="ECO:0000313" key="7">
    <source>
        <dbReference type="EMBL" id="EEG78102.1"/>
    </source>
</evidence>
<dbReference type="SUPFAM" id="SSF142984">
    <property type="entry name" value="Nqo1 middle domain-like"/>
    <property type="match status" value="1"/>
</dbReference>
<dbReference type="Proteomes" id="UP000006443">
    <property type="component" value="Unassembled WGS sequence"/>
</dbReference>
<dbReference type="FunFam" id="1.20.1440.230:FF:000001">
    <property type="entry name" value="Mitochondrial NADH dehydrogenase flavoprotein 1"/>
    <property type="match status" value="1"/>
</dbReference>
<dbReference type="SUPFAM" id="SSF140490">
    <property type="entry name" value="Nqo1C-terminal domain-like"/>
    <property type="match status" value="1"/>
</dbReference>
<evidence type="ECO:0000256" key="5">
    <source>
        <dbReference type="ARBA" id="ARBA00023014"/>
    </source>
</evidence>
<dbReference type="Pfam" id="PF01512">
    <property type="entry name" value="Complex1_51K"/>
    <property type="match status" value="1"/>
</dbReference>
<dbReference type="PANTHER" id="PTHR43578:SF3">
    <property type="entry name" value="NADH-QUINONE OXIDOREDUCTASE SUBUNIT F"/>
    <property type="match status" value="1"/>
</dbReference>
<dbReference type="PANTHER" id="PTHR43578">
    <property type="entry name" value="NADH-QUINONE OXIDOREDUCTASE SUBUNIT F"/>
    <property type="match status" value="1"/>
</dbReference>
<keyword evidence="4" id="KW-0408">Iron</keyword>